<sequence>MAVIIRQAFNYDAHCCGSSAYEGPVSFYQSSGILELHADSTSKTTGQFLHIGLPVICFRYTAQLKCSDVLLKCQPSLNV</sequence>
<organism evidence="1 2">
    <name type="scientific">Dreissena polymorpha</name>
    <name type="common">Zebra mussel</name>
    <name type="synonym">Mytilus polymorpha</name>
    <dbReference type="NCBI Taxonomy" id="45954"/>
    <lineage>
        <taxon>Eukaryota</taxon>
        <taxon>Metazoa</taxon>
        <taxon>Spiralia</taxon>
        <taxon>Lophotrochozoa</taxon>
        <taxon>Mollusca</taxon>
        <taxon>Bivalvia</taxon>
        <taxon>Autobranchia</taxon>
        <taxon>Heteroconchia</taxon>
        <taxon>Euheterodonta</taxon>
        <taxon>Imparidentia</taxon>
        <taxon>Neoheterodontei</taxon>
        <taxon>Myida</taxon>
        <taxon>Dreissenoidea</taxon>
        <taxon>Dreissenidae</taxon>
        <taxon>Dreissena</taxon>
    </lineage>
</organism>
<dbReference type="EMBL" id="JAIWYP010000002">
    <property type="protein sequence ID" value="KAH3861396.1"/>
    <property type="molecule type" value="Genomic_DNA"/>
</dbReference>
<dbReference type="AlphaFoldDB" id="A0A9D4LNX3"/>
<reference evidence="1" key="2">
    <citation type="submission" date="2020-11" db="EMBL/GenBank/DDBJ databases">
        <authorList>
            <person name="McCartney M.A."/>
            <person name="Auch B."/>
            <person name="Kono T."/>
            <person name="Mallez S."/>
            <person name="Becker A."/>
            <person name="Gohl D.M."/>
            <person name="Silverstein K.A.T."/>
            <person name="Koren S."/>
            <person name="Bechman K.B."/>
            <person name="Herman A."/>
            <person name="Abrahante J.E."/>
            <person name="Garbe J."/>
        </authorList>
    </citation>
    <scope>NUCLEOTIDE SEQUENCE</scope>
    <source>
        <strain evidence="1">Duluth1</strain>
        <tissue evidence="1">Whole animal</tissue>
    </source>
</reference>
<evidence type="ECO:0000313" key="1">
    <source>
        <dbReference type="EMBL" id="KAH3861396.1"/>
    </source>
</evidence>
<dbReference type="Proteomes" id="UP000828390">
    <property type="component" value="Unassembled WGS sequence"/>
</dbReference>
<keyword evidence="2" id="KW-1185">Reference proteome</keyword>
<accession>A0A9D4LNX3</accession>
<name>A0A9D4LNX3_DREPO</name>
<proteinExistence type="predicted"/>
<protein>
    <submittedName>
        <fullName evidence="1">Uncharacterized protein</fullName>
    </submittedName>
</protein>
<reference evidence="1" key="1">
    <citation type="journal article" date="2019" name="bioRxiv">
        <title>The Genome of the Zebra Mussel, Dreissena polymorpha: A Resource for Invasive Species Research.</title>
        <authorList>
            <person name="McCartney M.A."/>
            <person name="Auch B."/>
            <person name="Kono T."/>
            <person name="Mallez S."/>
            <person name="Zhang Y."/>
            <person name="Obille A."/>
            <person name="Becker A."/>
            <person name="Abrahante J.E."/>
            <person name="Garbe J."/>
            <person name="Badalamenti J.P."/>
            <person name="Herman A."/>
            <person name="Mangelson H."/>
            <person name="Liachko I."/>
            <person name="Sullivan S."/>
            <person name="Sone E.D."/>
            <person name="Koren S."/>
            <person name="Silverstein K.A.T."/>
            <person name="Beckman K.B."/>
            <person name="Gohl D.M."/>
        </authorList>
    </citation>
    <scope>NUCLEOTIDE SEQUENCE</scope>
    <source>
        <strain evidence="1">Duluth1</strain>
        <tissue evidence="1">Whole animal</tissue>
    </source>
</reference>
<evidence type="ECO:0000313" key="2">
    <source>
        <dbReference type="Proteomes" id="UP000828390"/>
    </source>
</evidence>
<comment type="caution">
    <text evidence="1">The sequence shown here is derived from an EMBL/GenBank/DDBJ whole genome shotgun (WGS) entry which is preliminary data.</text>
</comment>
<gene>
    <name evidence="1" type="ORF">DPMN_024324</name>
</gene>